<dbReference type="Pfam" id="PF13280">
    <property type="entry name" value="WYL"/>
    <property type="match status" value="1"/>
</dbReference>
<dbReference type="Proteomes" id="UP000184109">
    <property type="component" value="Unassembled WGS sequence"/>
</dbReference>
<dbReference type="InterPro" id="IPR057727">
    <property type="entry name" value="WCX_dom"/>
</dbReference>
<organism evidence="3 4">
    <name type="scientific">Wenyingzhuangia marina</name>
    <dbReference type="NCBI Taxonomy" id="1195760"/>
    <lineage>
        <taxon>Bacteria</taxon>
        <taxon>Pseudomonadati</taxon>
        <taxon>Bacteroidota</taxon>
        <taxon>Flavobacteriia</taxon>
        <taxon>Flavobacteriales</taxon>
        <taxon>Flavobacteriaceae</taxon>
        <taxon>Wenyingzhuangia</taxon>
    </lineage>
</organism>
<feature type="domain" description="WYL" evidence="1">
    <location>
        <begin position="155"/>
        <end position="223"/>
    </location>
</feature>
<dbReference type="PANTHER" id="PTHR34580">
    <property type="match status" value="1"/>
</dbReference>
<accession>A0A1M5VLD3</accession>
<reference evidence="4" key="1">
    <citation type="submission" date="2016-11" db="EMBL/GenBank/DDBJ databases">
        <authorList>
            <person name="Varghese N."/>
            <person name="Submissions S."/>
        </authorList>
    </citation>
    <scope>NUCLEOTIDE SEQUENCE [LARGE SCALE GENOMIC DNA]</scope>
    <source>
        <strain evidence="4">DSM 100572</strain>
    </source>
</reference>
<dbReference type="OrthoDB" id="43316at2"/>
<keyword evidence="3" id="KW-0238">DNA-binding</keyword>
<dbReference type="PANTHER" id="PTHR34580:SF9">
    <property type="entry name" value="SLL5097 PROTEIN"/>
    <property type="match status" value="1"/>
</dbReference>
<dbReference type="PROSITE" id="PS52050">
    <property type="entry name" value="WYL"/>
    <property type="match status" value="1"/>
</dbReference>
<dbReference type="RefSeq" id="WP_073120834.1">
    <property type="nucleotide sequence ID" value="NZ_BMEN01000003.1"/>
</dbReference>
<evidence type="ECO:0000259" key="1">
    <source>
        <dbReference type="Pfam" id="PF13280"/>
    </source>
</evidence>
<dbReference type="InterPro" id="IPR026881">
    <property type="entry name" value="WYL_dom"/>
</dbReference>
<dbReference type="STRING" id="1195760.SAMN05444281_1896"/>
<sequence length="336" mass="39089">MATNKNAIIRYQALDKCFRNTGKKYNINDLIKACNQALYDFNGETDGIKRRQIYDDINFMKSEQGYGVELEVTKEGRTAYYRYVNPDFSINNQPMNETEAKQLKEALLTLNRIKGMPQFGWVEELTLKLEKDFDFHETPREILGFENNPYLKGLEHLNTLFNAVLYEKVLLIGYQTFRNNEVEVFSMHPQYLKQYNNRWFVLGTHSKYKPVTTLAIDRIVSIKESKEEYEVSTIDFTERYEDIIGITRGLDDKLTTITLKANKSLASYILTSPLHGSQKNGELNEDGLTFTLEVIPNYELEQQILSYGESLKVVSPPEFVNKIKNRIKDSLDNYKN</sequence>
<evidence type="ECO:0000259" key="2">
    <source>
        <dbReference type="Pfam" id="PF25583"/>
    </source>
</evidence>
<gene>
    <name evidence="3" type="ORF">SAMN05444281_1896</name>
</gene>
<protein>
    <submittedName>
        <fullName evidence="3">Predicted DNA-binding transcriptional regulator YafY, contains an HTH and WYL domains</fullName>
    </submittedName>
</protein>
<dbReference type="GO" id="GO:0003677">
    <property type="term" value="F:DNA binding"/>
    <property type="evidence" value="ECO:0007669"/>
    <property type="project" value="UniProtKB-KW"/>
</dbReference>
<evidence type="ECO:0000313" key="3">
    <source>
        <dbReference type="EMBL" id="SHH76076.1"/>
    </source>
</evidence>
<proteinExistence type="predicted"/>
<dbReference type="Pfam" id="PF25583">
    <property type="entry name" value="WCX"/>
    <property type="match status" value="1"/>
</dbReference>
<keyword evidence="4" id="KW-1185">Reference proteome</keyword>
<feature type="domain" description="WCX" evidence="2">
    <location>
        <begin position="255"/>
        <end position="329"/>
    </location>
</feature>
<name>A0A1M5VLD3_9FLAO</name>
<evidence type="ECO:0000313" key="4">
    <source>
        <dbReference type="Proteomes" id="UP000184109"/>
    </source>
</evidence>
<dbReference type="InterPro" id="IPR051534">
    <property type="entry name" value="CBASS_pafABC_assoc_protein"/>
</dbReference>
<dbReference type="AlphaFoldDB" id="A0A1M5VLD3"/>
<dbReference type="EMBL" id="FQXQ01000003">
    <property type="protein sequence ID" value="SHH76076.1"/>
    <property type="molecule type" value="Genomic_DNA"/>
</dbReference>